<dbReference type="SUPFAM" id="SSF53335">
    <property type="entry name" value="S-adenosyl-L-methionine-dependent methyltransferases"/>
    <property type="match status" value="1"/>
</dbReference>
<dbReference type="EMBL" id="VSSQ01000042">
    <property type="protein sequence ID" value="MPL68672.1"/>
    <property type="molecule type" value="Genomic_DNA"/>
</dbReference>
<dbReference type="Pfam" id="PF07669">
    <property type="entry name" value="Eco57I"/>
    <property type="match status" value="1"/>
</dbReference>
<dbReference type="GO" id="GO:0006304">
    <property type="term" value="P:DNA modification"/>
    <property type="evidence" value="ECO:0007669"/>
    <property type="project" value="InterPro"/>
</dbReference>
<dbReference type="GO" id="GO:0003677">
    <property type="term" value="F:DNA binding"/>
    <property type="evidence" value="ECO:0007669"/>
    <property type="project" value="InterPro"/>
</dbReference>
<accession>A0A644TQX9</accession>
<feature type="compositionally biased region" description="Acidic residues" evidence="2">
    <location>
        <begin position="732"/>
        <end position="752"/>
    </location>
</feature>
<dbReference type="SUPFAM" id="SSF52540">
    <property type="entry name" value="P-loop containing nucleoside triphosphate hydrolases"/>
    <property type="match status" value="1"/>
</dbReference>
<dbReference type="GO" id="GO:0008168">
    <property type="term" value="F:methyltransferase activity"/>
    <property type="evidence" value="ECO:0007669"/>
    <property type="project" value="InterPro"/>
</dbReference>
<comment type="caution">
    <text evidence="4">The sequence shown here is derived from an EMBL/GenBank/DDBJ whole genome shotgun (WGS) entry which is preliminary data.</text>
</comment>
<evidence type="ECO:0000256" key="2">
    <source>
        <dbReference type="SAM" id="MobiDB-lite"/>
    </source>
</evidence>
<organism evidence="4">
    <name type="scientific">bioreactor metagenome</name>
    <dbReference type="NCBI Taxonomy" id="1076179"/>
    <lineage>
        <taxon>unclassified sequences</taxon>
        <taxon>metagenomes</taxon>
        <taxon>ecological metagenomes</taxon>
    </lineage>
</organism>
<dbReference type="InterPro" id="IPR029063">
    <property type="entry name" value="SAM-dependent_MTases_sf"/>
</dbReference>
<dbReference type="GO" id="GO:0016787">
    <property type="term" value="F:hydrolase activity"/>
    <property type="evidence" value="ECO:0007669"/>
    <property type="project" value="InterPro"/>
</dbReference>
<evidence type="ECO:0000313" key="4">
    <source>
        <dbReference type="EMBL" id="MPL68672.1"/>
    </source>
</evidence>
<dbReference type="PROSITE" id="PS00092">
    <property type="entry name" value="N6_MTASE"/>
    <property type="match status" value="1"/>
</dbReference>
<keyword evidence="1" id="KW-0175">Coiled coil</keyword>
<sequence length="1325" mass="153440">MSETITIDVEILNEIIIGRVDPQIYAFTTETVPNYLKVGDTYRPLEVRLSEWKNKYPNLTKIFDTVAKVDNETFFRDHAIHNFLEIKGRTRLTKDILGQIDIYYSKEFFKDATKNDLEEAIIDIKDCYNRNEPKYQYYKFEESHIPITHIYSRTVDYEPRPNQKATIDKFKEVIAKNEFPRNLLMYAVMRFGKSFTSMCCAIEMNAKFVVVVSAKADVKNEWKQTVESHVKFDGYYFLDSEALLHSDTVISDNFAEDKKIVLFLTLQDLQGDDIKSKHKEVFDNQIDLLLIDESHFGARASEYGKVLKDSGLSKTEIKNEQQQDDNTFDDLEKLDDTIKELNSKIRIHLSGTPYRILMDSEFTNDDIIAFYQFTDIAEDQKAWDNEHLNKDDVKEWENPYYGFPQMIRFAFNPNKASRLKMEEMKKKGITYTFSELFKPQSIKKDKDENLHKKFKYEDEIIDLLKVIDGSQIDEELLSFLDYDKIKDGQMCRHLVCVLPYRASCDALAELINTNQFKNLSNYEIINISGVEDERTYKKVEDVQNKIKKCENENKKTITLTVNKMLTGSTVPQWDTMLYFKDTASPQEYDQAIFRLQNQYIKTYKDSKGDEVKYNMKPQTLLVDFNPNRMFVIQEQKSQIYNVNTDTNGNSQLEERIKKELEISPIIVLNHNKIEQITPSNILDAVRQYSSTRSVFDEATTIAIDYSLLNIPEIKEVIEKQGKIGSRQGLEIEATEDEGTDIEVEDDSTDDNETTSTSSDENTSTSEEENIEDYKSQFAMYYARILFFAFLTDSEVKSLQETIDCINSNVNDSRILSNLTLDLEILKLFQKYINPFILRELDYKIQNINSLANDTSLEPKIRASNALKKFSRLSDSEVVTPENVTDMIVNTLPASAFESSKRLIDIAAKQGEFVYAVYKKYGKDIANNFYSIPTSKIAYEFTRKVYKLLELNINNIEQNYTSYELIEENNLIMEEKININGTNMKFNAIIGNPPYQESDGGAGASAKPIYNEFVNIAKKLNPEYISMIMPTRWYAGGKGLDRFRDEMLNDIHISQLHDFLKPDLIFPNINLRGGICYFLWDKNHNINSKPTDVYTYNNSLTPKINSRNLKTDTCDILIRHSVAVNIINKVKNFSKFESFEKYISARKPFGIEANIIKNTSLFKVSKRGMTNPILCYGKGKQIGYLKKDEVTKNTEWIDKYKVFTPRANNIGTELNDDNLNTFIGEPNTICTESYIVVGVDLNLDNISASNLCNYFKTKFARFQHSVGKASQDATSKTYKFIPLQDFTPNSDIDWTKSISEIDQQLYKKYDLSIEEIAFIEEMIKPM</sequence>
<name>A0A644TQX9_9ZZZZ</name>
<dbReference type="InterPro" id="IPR027417">
    <property type="entry name" value="P-loop_NTPase"/>
</dbReference>
<dbReference type="InterPro" id="IPR002052">
    <property type="entry name" value="DNA_methylase_N6_adenine_CS"/>
</dbReference>
<gene>
    <name evidence="4" type="ORF">SDC9_14400</name>
</gene>
<reference evidence="4" key="1">
    <citation type="submission" date="2019-08" db="EMBL/GenBank/DDBJ databases">
        <authorList>
            <person name="Kucharzyk K."/>
            <person name="Murdoch R.W."/>
            <person name="Higgins S."/>
            <person name="Loffler F."/>
        </authorList>
    </citation>
    <scope>NUCLEOTIDE SEQUENCE</scope>
</reference>
<dbReference type="InterPro" id="IPR006935">
    <property type="entry name" value="Helicase/UvrB_N"/>
</dbReference>
<dbReference type="InterPro" id="IPR014001">
    <property type="entry name" value="Helicase_ATP-bd"/>
</dbReference>
<dbReference type="Pfam" id="PF04851">
    <property type="entry name" value="ResIII"/>
    <property type="match status" value="1"/>
</dbReference>
<evidence type="ECO:0000259" key="3">
    <source>
        <dbReference type="SMART" id="SM00487"/>
    </source>
</evidence>
<feature type="domain" description="Helicase ATP-binding" evidence="3">
    <location>
        <begin position="155"/>
        <end position="383"/>
    </location>
</feature>
<proteinExistence type="predicted"/>
<evidence type="ECO:0000256" key="1">
    <source>
        <dbReference type="SAM" id="Coils"/>
    </source>
</evidence>
<dbReference type="GO" id="GO:0032259">
    <property type="term" value="P:methylation"/>
    <property type="evidence" value="ECO:0007669"/>
    <property type="project" value="InterPro"/>
</dbReference>
<dbReference type="InterPro" id="IPR011639">
    <property type="entry name" value="MethylTrfase_TaqI-like_dom"/>
</dbReference>
<protein>
    <recommendedName>
        <fullName evidence="3">Helicase ATP-binding domain-containing protein</fullName>
    </recommendedName>
</protein>
<dbReference type="GO" id="GO:0005524">
    <property type="term" value="F:ATP binding"/>
    <property type="evidence" value="ECO:0007669"/>
    <property type="project" value="InterPro"/>
</dbReference>
<dbReference type="SMART" id="SM00487">
    <property type="entry name" value="DEXDc"/>
    <property type="match status" value="1"/>
</dbReference>
<dbReference type="Gene3D" id="3.40.50.150">
    <property type="entry name" value="Vaccinia Virus protein VP39"/>
    <property type="match status" value="1"/>
</dbReference>
<feature type="region of interest" description="Disordered" evidence="2">
    <location>
        <begin position="728"/>
        <end position="769"/>
    </location>
</feature>
<feature type="compositionally biased region" description="Low complexity" evidence="2">
    <location>
        <begin position="753"/>
        <end position="764"/>
    </location>
</feature>
<feature type="coiled-coil region" evidence="1">
    <location>
        <begin position="532"/>
        <end position="559"/>
    </location>
</feature>
<dbReference type="Gene3D" id="3.40.50.300">
    <property type="entry name" value="P-loop containing nucleotide triphosphate hydrolases"/>
    <property type="match status" value="1"/>
</dbReference>